<protein>
    <recommendedName>
        <fullName evidence="5">F-box domain-containing protein</fullName>
    </recommendedName>
</protein>
<proteinExistence type="predicted"/>
<feature type="transmembrane region" description="Helical" evidence="1">
    <location>
        <begin position="405"/>
        <end position="429"/>
    </location>
</feature>
<feature type="transmembrane region" description="Helical" evidence="1">
    <location>
        <begin position="856"/>
        <end position="883"/>
    </location>
</feature>
<keyword evidence="1" id="KW-0472">Membrane</keyword>
<gene>
    <name evidence="3" type="ORF">BSTOLATCC_MIC14397</name>
</gene>
<feature type="chain" id="PRO_5043639254" description="F-box domain-containing protein" evidence="2">
    <location>
        <begin position="22"/>
        <end position="1057"/>
    </location>
</feature>
<feature type="transmembrane region" description="Helical" evidence="1">
    <location>
        <begin position="263"/>
        <end position="286"/>
    </location>
</feature>
<reference evidence="3" key="1">
    <citation type="submission" date="2021-09" db="EMBL/GenBank/DDBJ databases">
        <authorList>
            <consortium name="AG Swart"/>
            <person name="Singh M."/>
            <person name="Singh A."/>
            <person name="Seah K."/>
            <person name="Emmerich C."/>
        </authorList>
    </citation>
    <scope>NUCLEOTIDE SEQUENCE</scope>
    <source>
        <strain evidence="3">ATCC30299</strain>
    </source>
</reference>
<accession>A0AAU9IMF3</accession>
<feature type="transmembrane region" description="Helical" evidence="1">
    <location>
        <begin position="557"/>
        <end position="575"/>
    </location>
</feature>
<dbReference type="SUPFAM" id="SSF81383">
    <property type="entry name" value="F-box domain"/>
    <property type="match status" value="1"/>
</dbReference>
<dbReference type="AlphaFoldDB" id="A0AAU9IMF3"/>
<feature type="transmembrane region" description="Helical" evidence="1">
    <location>
        <begin position="1031"/>
        <end position="1049"/>
    </location>
</feature>
<dbReference type="EMBL" id="CAJZBQ010000014">
    <property type="protein sequence ID" value="CAG9315647.1"/>
    <property type="molecule type" value="Genomic_DNA"/>
</dbReference>
<dbReference type="InterPro" id="IPR036047">
    <property type="entry name" value="F-box-like_dom_sf"/>
</dbReference>
<keyword evidence="1" id="KW-0812">Transmembrane</keyword>
<feature type="transmembrane region" description="Helical" evidence="1">
    <location>
        <begin position="31"/>
        <end position="50"/>
    </location>
</feature>
<feature type="transmembrane region" description="Helical" evidence="1">
    <location>
        <begin position="725"/>
        <end position="747"/>
    </location>
</feature>
<evidence type="ECO:0000313" key="4">
    <source>
        <dbReference type="Proteomes" id="UP001162131"/>
    </source>
</evidence>
<organism evidence="3 4">
    <name type="scientific">Blepharisma stoltei</name>
    <dbReference type="NCBI Taxonomy" id="1481888"/>
    <lineage>
        <taxon>Eukaryota</taxon>
        <taxon>Sar</taxon>
        <taxon>Alveolata</taxon>
        <taxon>Ciliophora</taxon>
        <taxon>Postciliodesmatophora</taxon>
        <taxon>Heterotrichea</taxon>
        <taxon>Heterotrichida</taxon>
        <taxon>Blepharismidae</taxon>
        <taxon>Blepharisma</taxon>
    </lineage>
</organism>
<feature type="transmembrane region" description="Helical" evidence="1">
    <location>
        <begin position="92"/>
        <end position="111"/>
    </location>
</feature>
<feature type="transmembrane region" description="Helical" evidence="1">
    <location>
        <begin position="215"/>
        <end position="243"/>
    </location>
</feature>
<feature type="transmembrane region" description="Helical" evidence="1">
    <location>
        <begin position="354"/>
        <end position="385"/>
    </location>
</feature>
<dbReference type="Proteomes" id="UP001162131">
    <property type="component" value="Unassembled WGS sequence"/>
</dbReference>
<keyword evidence="4" id="KW-1185">Reference proteome</keyword>
<keyword evidence="2" id="KW-0732">Signal</keyword>
<name>A0AAU9IMF3_9CILI</name>
<feature type="transmembrane region" description="Helical" evidence="1">
    <location>
        <begin position="165"/>
        <end position="194"/>
    </location>
</feature>
<evidence type="ECO:0000256" key="2">
    <source>
        <dbReference type="SAM" id="SignalP"/>
    </source>
</evidence>
<feature type="transmembrane region" description="Helical" evidence="1">
    <location>
        <begin position="503"/>
        <end position="520"/>
    </location>
</feature>
<feature type="transmembrane region" description="Helical" evidence="1">
    <location>
        <begin position="62"/>
        <end position="80"/>
    </location>
</feature>
<evidence type="ECO:0000256" key="1">
    <source>
        <dbReference type="SAM" id="Phobius"/>
    </source>
</evidence>
<sequence length="1057" mass="123750">MAKRVPLVIILLRVPFRLAVAIKDYTNKCLSLLFQALFQFIIFALSIFNFRKGFIQLAISGFIKSFVISSSTTGLIYYYIKLLSQLWYYEHYIISSLIVIAEIIVTSYILKKGWNLVPIELKDRYITLVSQGFMDFISLILTILTILTIVGISEIKNRPEDADQYFIFILQALTSGISNIIELPFMSLLIIFPWRLYIYLDKVSEMHGAGNKIKWALFCFLNGFIDIPFAVMAIILMVTIFNLKFMICHIKNRELSRMLIFEKFLHLILIPIFIVIAMIVFCGIVRARALYKTLRASMSEGSRAFEIIMHFVDTVIFIPGFVGFLLVLIPFYRFKHLEFNFDKISNNSDDYHTFLVNIIIQIAIEIADFLHILLLALCVVFFYRFIPFIKDFKFNILWHIEVEDLFIRCIADVPATIFGLFILITLYRIPLTLRRKKFNKGHHWLKLTSEIIKEILKDFLVMPFFIAKLICPWRLIPTIMQIWKTSNPKDQRKIMKEGGFRPIEDYVTIILAVILFLSVWRTAEIISLMVTHIRQIIKHEVVTSSLFRKVFRKFCQLLIDIFMVFLMLLILVMIIEVPNLIRRMRSFYLLYKERRGFRFFSYFAFLFPKKQPAKEKKEVINKLSKNVFTNISSFLDMKALGNVAQANKKFKDLVSFQPIWKEQYEKYWKNYIPASSVREMAWDDDYKKLAVEGYTNFIQQNKDVILDEEERGFRMGARAIVLEEFILSIFGFPHIIALPAKAAIYFLSKINYKLYFQTPRYSNLFSYEIWINPRESFTTAYNLVEISFKKDEQVLKNFYHVQWNCLYIIISNAMVIVEQVCFFICGIDLLLLKIFSFGTSIPLRAAVIQRNAQLKPFLYSLQLGISLLIISTKFLILVCPFMISYQFTSYTLIGCIFGPGCLNILVYFILYCNLMTIYVYFGHFPQFRPHLAGAFLLSFGNRGFDIGKILVCAVGKFVNSALDGLSGLLKGLKVFLPKGQIFRLYKEILIFSGEKLKNWGYLGDLIYTPLVLIWIFWPLLIPYLFENWYLLFPIFPLVVFLLLKGYSIAKASWEDEK</sequence>
<feature type="transmembrane region" description="Helical" evidence="1">
    <location>
        <begin position="307"/>
        <end position="334"/>
    </location>
</feature>
<feature type="signal peptide" evidence="2">
    <location>
        <begin position="1"/>
        <end position="21"/>
    </location>
</feature>
<comment type="caution">
    <text evidence="3">The sequence shown here is derived from an EMBL/GenBank/DDBJ whole genome shotgun (WGS) entry which is preliminary data.</text>
</comment>
<feature type="transmembrane region" description="Helical" evidence="1">
    <location>
        <begin position="132"/>
        <end position="153"/>
    </location>
</feature>
<feature type="transmembrane region" description="Helical" evidence="1">
    <location>
        <begin position="889"/>
        <end position="921"/>
    </location>
</feature>
<feature type="transmembrane region" description="Helical" evidence="1">
    <location>
        <begin position="806"/>
        <end position="835"/>
    </location>
</feature>
<evidence type="ECO:0000313" key="3">
    <source>
        <dbReference type="EMBL" id="CAG9315647.1"/>
    </source>
</evidence>
<dbReference type="Gene3D" id="1.20.1280.50">
    <property type="match status" value="1"/>
</dbReference>
<evidence type="ECO:0008006" key="5">
    <source>
        <dbReference type="Google" id="ProtNLM"/>
    </source>
</evidence>
<keyword evidence="1" id="KW-1133">Transmembrane helix</keyword>
<feature type="transmembrane region" description="Helical" evidence="1">
    <location>
        <begin position="1005"/>
        <end position="1025"/>
    </location>
</feature>